<dbReference type="EMBL" id="GBXM01094120">
    <property type="protein sequence ID" value="JAH14457.1"/>
    <property type="molecule type" value="Transcribed_RNA"/>
</dbReference>
<dbReference type="AlphaFoldDB" id="A0A0E9QD71"/>
<accession>A0A0E9QD71</accession>
<protein>
    <submittedName>
        <fullName evidence="1">Uncharacterized protein</fullName>
    </submittedName>
</protein>
<name>A0A0E9QD71_ANGAN</name>
<organism evidence="1">
    <name type="scientific">Anguilla anguilla</name>
    <name type="common">European freshwater eel</name>
    <name type="synonym">Muraena anguilla</name>
    <dbReference type="NCBI Taxonomy" id="7936"/>
    <lineage>
        <taxon>Eukaryota</taxon>
        <taxon>Metazoa</taxon>
        <taxon>Chordata</taxon>
        <taxon>Craniata</taxon>
        <taxon>Vertebrata</taxon>
        <taxon>Euteleostomi</taxon>
        <taxon>Actinopterygii</taxon>
        <taxon>Neopterygii</taxon>
        <taxon>Teleostei</taxon>
        <taxon>Anguilliformes</taxon>
        <taxon>Anguillidae</taxon>
        <taxon>Anguilla</taxon>
    </lineage>
</organism>
<proteinExistence type="predicted"/>
<reference evidence="1" key="2">
    <citation type="journal article" date="2015" name="Fish Shellfish Immunol.">
        <title>Early steps in the European eel (Anguilla anguilla)-Vibrio vulnificus interaction in the gills: Role of the RtxA13 toxin.</title>
        <authorList>
            <person name="Callol A."/>
            <person name="Pajuelo D."/>
            <person name="Ebbesson L."/>
            <person name="Teles M."/>
            <person name="MacKenzie S."/>
            <person name="Amaro C."/>
        </authorList>
    </citation>
    <scope>NUCLEOTIDE SEQUENCE</scope>
</reference>
<reference evidence="1" key="1">
    <citation type="submission" date="2014-11" db="EMBL/GenBank/DDBJ databases">
        <authorList>
            <person name="Amaro Gonzalez C."/>
        </authorList>
    </citation>
    <scope>NUCLEOTIDE SEQUENCE</scope>
</reference>
<evidence type="ECO:0000313" key="1">
    <source>
        <dbReference type="EMBL" id="JAH14457.1"/>
    </source>
</evidence>
<sequence>MFGWVVDKLLIGAALLSLAVSFGTILFSIFEVSQFVIANQASLVTAVP</sequence>